<evidence type="ECO:0000313" key="1">
    <source>
        <dbReference type="EMBL" id="VEL21579.1"/>
    </source>
</evidence>
<comment type="caution">
    <text evidence="1">The sequence shown here is derived from an EMBL/GenBank/DDBJ whole genome shotgun (WGS) entry which is preliminary data.</text>
</comment>
<name>A0A448WW39_9PLAT</name>
<keyword evidence="2" id="KW-1185">Reference proteome</keyword>
<sequence>MSGHCLALAWPIHAASFGCSDLALLVSLSPPKTQLPGVEKPVVRPSRLCDQPPTFPTPCFPPSIATSLLTEDCVYFCPLCPSIWRVDIPNLSGCVDSYQNSVGNISGHHLDRRPSPQNQPLQTQEYPFYAPAGSHETCTQTQRHMHSICRPADPALVEWVIPPRAPVPEALASPHVLVYVCVCVCVRQNKDSRTTGIGQKSQAKLFNSTGQPNRRANWLAKAGRIKKFFPTFNSSLSKALGLREATSPGQDSSFSRRGNKCLRVPFRRVANASAKTEVDGKGQILAARDFDKRGKQTSNDNNQ</sequence>
<proteinExistence type="predicted"/>
<organism evidence="1 2">
    <name type="scientific">Protopolystoma xenopodis</name>
    <dbReference type="NCBI Taxonomy" id="117903"/>
    <lineage>
        <taxon>Eukaryota</taxon>
        <taxon>Metazoa</taxon>
        <taxon>Spiralia</taxon>
        <taxon>Lophotrochozoa</taxon>
        <taxon>Platyhelminthes</taxon>
        <taxon>Monogenea</taxon>
        <taxon>Polyopisthocotylea</taxon>
        <taxon>Polystomatidea</taxon>
        <taxon>Polystomatidae</taxon>
        <taxon>Protopolystoma</taxon>
    </lineage>
</organism>
<protein>
    <submittedName>
        <fullName evidence="1">Uncharacterized protein</fullName>
    </submittedName>
</protein>
<accession>A0A448WW39</accession>
<dbReference type="AlphaFoldDB" id="A0A448WW39"/>
<gene>
    <name evidence="1" type="ORF">PXEA_LOCUS15019</name>
</gene>
<evidence type="ECO:0000313" key="2">
    <source>
        <dbReference type="Proteomes" id="UP000784294"/>
    </source>
</evidence>
<dbReference type="EMBL" id="CAAALY010052030">
    <property type="protein sequence ID" value="VEL21579.1"/>
    <property type="molecule type" value="Genomic_DNA"/>
</dbReference>
<reference evidence="1" key="1">
    <citation type="submission" date="2018-11" db="EMBL/GenBank/DDBJ databases">
        <authorList>
            <consortium name="Pathogen Informatics"/>
        </authorList>
    </citation>
    <scope>NUCLEOTIDE SEQUENCE</scope>
</reference>
<dbReference type="Proteomes" id="UP000784294">
    <property type="component" value="Unassembled WGS sequence"/>
</dbReference>